<gene>
    <name evidence="1" type="ORF">ceV_231</name>
</gene>
<dbReference type="EMBL" id="KT820662">
    <property type="protein sequence ID" value="ALH23137.1"/>
    <property type="molecule type" value="Genomic_DNA"/>
</dbReference>
<sequence>MILGWLKSLYYILVCVEFEVKTIERINSNETFVTYLSDNED</sequence>
<reference evidence="1 2" key="1">
    <citation type="journal article" date="2015" name="Genome Announc.">
        <title>The 474-Kilobase-Pair Complete Genome Sequence of CeV-01B, a Virus Infecting Haptolina (Chrysochromulina) ericina (Prymnesiophyceae).</title>
        <authorList>
            <person name="Gallot-Lavallee L."/>
            <person name="Pagarete A."/>
            <person name="Legendre M."/>
            <person name="Santini S."/>
            <person name="Sandaa R.A."/>
            <person name="Himmelbauer H."/>
            <person name="Ogata H."/>
            <person name="Bratbak G."/>
            <person name="Claverie J.M."/>
        </authorList>
    </citation>
    <scope>NUCLEOTIDE SEQUENCE [LARGE SCALE GENOMIC DNA]</scope>
    <source>
        <strain evidence="1">CeV-01B</strain>
    </source>
</reference>
<name>A0A0N7G7L7_9VIRU</name>
<evidence type="ECO:0000313" key="2">
    <source>
        <dbReference type="Proteomes" id="UP000203826"/>
    </source>
</evidence>
<organism evidence="1 2">
    <name type="scientific">Chrysochromulina ericina virus CeV-01B</name>
    <dbReference type="NCBI Taxonomy" id="3070830"/>
    <lineage>
        <taxon>Viruses</taxon>
        <taxon>Varidnaviria</taxon>
        <taxon>Bamfordvirae</taxon>
        <taxon>Nucleocytoviricota</taxon>
        <taxon>Megaviricetes</taxon>
        <taxon>Imitervirales</taxon>
        <taxon>Mesomimiviridae</taxon>
        <taxon>Tethysvirus</taxon>
        <taxon>Tethysvirus raunefjordenense</taxon>
    </lineage>
</organism>
<accession>A0A0N7G7L7</accession>
<dbReference type="Proteomes" id="UP000203826">
    <property type="component" value="Segment"/>
</dbReference>
<dbReference type="KEGG" id="vg:26049098"/>
<evidence type="ECO:0000313" key="1">
    <source>
        <dbReference type="EMBL" id="ALH23137.1"/>
    </source>
</evidence>
<protein>
    <submittedName>
        <fullName evidence="1">Uncharacterized protein</fullName>
    </submittedName>
</protein>
<keyword evidence="2" id="KW-1185">Reference proteome</keyword>
<proteinExistence type="predicted"/>